<dbReference type="SUPFAM" id="SSF53098">
    <property type="entry name" value="Ribonuclease H-like"/>
    <property type="match status" value="1"/>
</dbReference>
<organism evidence="3">
    <name type="scientific">Corynebacterium glutamicum</name>
    <name type="common">Brevibacterium saccharolyticum</name>
    <dbReference type="NCBI Taxonomy" id="1718"/>
    <lineage>
        <taxon>Bacteria</taxon>
        <taxon>Bacillati</taxon>
        <taxon>Actinomycetota</taxon>
        <taxon>Actinomycetes</taxon>
        <taxon>Mycobacteriales</taxon>
        <taxon>Corynebacteriaceae</taxon>
        <taxon>Corynebacterium</taxon>
    </lineage>
</organism>
<dbReference type="InterPro" id="IPR012337">
    <property type="entry name" value="RNaseH-like_sf"/>
</dbReference>
<geneLocation type="plasmid" evidence="3">
    <name>pBL90</name>
</geneLocation>
<dbReference type="InterPro" id="IPR001584">
    <property type="entry name" value="Integrase_cat-core"/>
</dbReference>
<dbReference type="GO" id="GO:0015074">
    <property type="term" value="P:DNA integration"/>
    <property type="evidence" value="ECO:0007669"/>
    <property type="project" value="InterPro"/>
</dbReference>
<dbReference type="Gene3D" id="3.30.420.10">
    <property type="entry name" value="Ribonuclease H-like superfamily/Ribonuclease H"/>
    <property type="match status" value="1"/>
</dbReference>
<dbReference type="EMBL" id="KU306397">
    <property type="protein sequence ID" value="AMQ45205.1"/>
    <property type="molecule type" value="Genomic_DNA"/>
</dbReference>
<dbReference type="Pfam" id="PF13276">
    <property type="entry name" value="HTH_21"/>
    <property type="match status" value="1"/>
</dbReference>
<dbReference type="PANTHER" id="PTHR46889">
    <property type="entry name" value="TRANSPOSASE INSF FOR INSERTION SEQUENCE IS3B-RELATED"/>
    <property type="match status" value="1"/>
</dbReference>
<dbReference type="GO" id="GO:0003676">
    <property type="term" value="F:nucleic acid binding"/>
    <property type="evidence" value="ECO:0007669"/>
    <property type="project" value="InterPro"/>
</dbReference>
<evidence type="ECO:0000256" key="1">
    <source>
        <dbReference type="ARBA" id="ARBA00002286"/>
    </source>
</evidence>
<comment type="function">
    <text evidence="1">Involved in the transposition of the insertion sequence.</text>
</comment>
<keyword evidence="3" id="KW-0614">Plasmid</keyword>
<dbReference type="Pfam" id="PF00665">
    <property type="entry name" value="rve"/>
    <property type="match status" value="1"/>
</dbReference>
<sequence>MSRFQFVDDHHTTHGVKRLCQVLGLNRSSFYRWRAGRDARAARRDADKALVKRMREYHQEFDGTIGVRRMTIELNEKADQPINHKRAERLMRTHNIVGVNLRKPKKTTVKDQGARVVDDFLKRKFRAEAPNQVYVGDITYLPCGQGQFLYLATVIDVCSRRLVGWSIADHMRTSLVEDALENAARARGSLAGAVFHSDHGRQYTSSAFQTTCRRLGVRQSMGRIGSSADNAMAESFNASLKRETLQGARGWDSAEVCRREVFRWVTRYNTRRRHSALDYRSPLAFETATTAATVGLVA</sequence>
<dbReference type="PANTHER" id="PTHR46889:SF4">
    <property type="entry name" value="TRANSPOSASE INSO FOR INSERTION SEQUENCE ELEMENT IS911B-RELATED"/>
    <property type="match status" value="1"/>
</dbReference>
<evidence type="ECO:0000313" key="3">
    <source>
        <dbReference type="EMBL" id="AMQ45205.1"/>
    </source>
</evidence>
<name>A0A142EAL7_CORGT</name>
<dbReference type="InterPro" id="IPR048020">
    <property type="entry name" value="Transpos_IS3"/>
</dbReference>
<dbReference type="InterPro" id="IPR050900">
    <property type="entry name" value="Transposase_IS3/IS150/IS904"/>
</dbReference>
<dbReference type="PROSITE" id="PS50994">
    <property type="entry name" value="INTEGRASE"/>
    <property type="match status" value="1"/>
</dbReference>
<accession>A0A142EAL7</accession>
<evidence type="ECO:0000259" key="2">
    <source>
        <dbReference type="PROSITE" id="PS50994"/>
    </source>
</evidence>
<feature type="domain" description="Integrase catalytic" evidence="2">
    <location>
        <begin position="126"/>
        <end position="290"/>
    </location>
</feature>
<dbReference type="InterPro" id="IPR036397">
    <property type="entry name" value="RNaseH_sf"/>
</dbReference>
<protein>
    <submittedName>
        <fullName evidence="3">Integrase</fullName>
    </submittedName>
</protein>
<dbReference type="AlphaFoldDB" id="A0A142EAL7"/>
<dbReference type="NCBIfam" id="NF033516">
    <property type="entry name" value="transpos_IS3"/>
    <property type="match status" value="1"/>
</dbReference>
<dbReference type="InterPro" id="IPR025948">
    <property type="entry name" value="HTH-like_dom"/>
</dbReference>
<proteinExistence type="predicted"/>
<reference evidence="3" key="1">
    <citation type="journal article" date="2016" name="Russ. J. Genet.">
        <title>Sequencing and structural analysis of the cryptic plasmid pBL90 from Brevibacterium lactofermentum.</title>
        <authorList>
            <person name="Novikov A.D."/>
            <person name="Ryabchenko L.E."/>
            <person name="Beletsky A.V."/>
            <person name="Mardanov A.V."/>
            <person name="Ravin N.V."/>
            <person name="Yanenko A.S."/>
        </authorList>
    </citation>
    <scope>NUCLEOTIDE SEQUENCE</scope>
    <source>
        <strain evidence="3">DSM 1412</strain>
        <plasmid evidence="3">pBL90</plasmid>
    </source>
</reference>